<dbReference type="InterPro" id="IPR039808">
    <property type="entry name" value="Cadherin"/>
</dbReference>
<feature type="domain" description="Cadherin" evidence="8">
    <location>
        <begin position="141"/>
        <end position="250"/>
    </location>
</feature>
<organism evidence="9 10">
    <name type="scientific">Huso huso</name>
    <name type="common">Beluga</name>
    <name type="synonym">Acipenser huso</name>
    <dbReference type="NCBI Taxonomy" id="61971"/>
    <lineage>
        <taxon>Eukaryota</taxon>
        <taxon>Metazoa</taxon>
        <taxon>Chordata</taxon>
        <taxon>Craniata</taxon>
        <taxon>Vertebrata</taxon>
        <taxon>Euteleostomi</taxon>
        <taxon>Actinopterygii</taxon>
        <taxon>Chondrostei</taxon>
        <taxon>Acipenseriformes</taxon>
        <taxon>Acipenseridae</taxon>
        <taxon>Huso</taxon>
    </lineage>
</organism>
<keyword evidence="7" id="KW-0732">Signal</keyword>
<feature type="domain" description="Cadherin" evidence="8">
    <location>
        <begin position="381"/>
        <end position="487"/>
    </location>
</feature>
<dbReference type="SMART" id="SM00112">
    <property type="entry name" value="CA"/>
    <property type="match status" value="4"/>
</dbReference>
<protein>
    <submittedName>
        <fullName evidence="9">Cadherin-like protein 26</fullName>
    </submittedName>
</protein>
<evidence type="ECO:0000256" key="6">
    <source>
        <dbReference type="SAM" id="Phobius"/>
    </source>
</evidence>
<feature type="chain" id="PRO_5045790150" evidence="7">
    <location>
        <begin position="21"/>
        <end position="810"/>
    </location>
</feature>
<dbReference type="EMBL" id="JAHFZB010000030">
    <property type="protein sequence ID" value="KAK6471777.1"/>
    <property type="molecule type" value="Genomic_DNA"/>
</dbReference>
<dbReference type="PROSITE" id="PS00232">
    <property type="entry name" value="CADHERIN_1"/>
    <property type="match status" value="2"/>
</dbReference>
<feature type="domain" description="Cadherin" evidence="8">
    <location>
        <begin position="502"/>
        <end position="591"/>
    </location>
</feature>
<sequence length="810" mass="90492">MKIVWGIFILAAFHLDMFQAHRNGTSQLSHRPKRSWIIAMYTIEEERRSTFSLGIVPVNVSDDTKVEYQISGMGVDEEPKGVLRINRDTGELFVVKKVDREKHQSLKLKFTAFEVYPRTLNTHLGIDINILDINDHAPTFKSESYSATVKEGTAQGEHVVLVKAEDWDEPGTVNSTFTLRILSQTPNTNNAQFFIDQSGVISFRGCIDYEKAEKYVLIVEAKDEGDKIQLSSSTTVFITVEDENNNRPVMEGTNLVANVKERDSNVTLLRIKVSDRDYPHTPGWKAKYTIVSGNENNNYKILTNPDTNDGVLTLVTSLDYEDGQKRTLSVMVENEIPYSTCTVKKVVADGLWKLEKTSDEAAETRTITIIVEDVNDPPEFIPPFGTVYVEENSATGIKLKTFTAVDRDASLSSKFRYSVGVDPAGWVSIDQTGTVTNKQKVDRESPYVKNNTYTVTLLAIDNGVPPMTGTATLVIYITDVNDNTPHLLTTDIDMCVGETASVANLTAEDKDEEPYSGPFFFQLLEKESLKGKWRLESTLGYTVRLIKEKDVYSGVYVLHFKIQDTQGESSEQNLTVTVCECTAMHKCNPLRLTSHSMGAGAIGVGLATLFLILGILLLALVCTSARDKLVFTQIDHCDSSLLNSNTEHIGSDCQPVINGSPKKNHNAGQSHLVRNGKEVYWIYKDQNGSWVETVNNINYNWNESTMDQTCLLTNSQYDCMAQINKFLISKRVDSLHSGRGDLLEYNPHPYADEGEEPEMLPLDAISIPDSEFTPDQLLDLGPRFKTLASICKPQAQYQVQLLNNISVTNK</sequence>
<accession>A0ABR0YGK2</accession>
<name>A0ABR0YGK2_HUSHU</name>
<evidence type="ECO:0000313" key="10">
    <source>
        <dbReference type="Proteomes" id="UP001369086"/>
    </source>
</evidence>
<evidence type="ECO:0000256" key="7">
    <source>
        <dbReference type="SAM" id="SignalP"/>
    </source>
</evidence>
<feature type="domain" description="Cadherin" evidence="8">
    <location>
        <begin position="251"/>
        <end position="380"/>
    </location>
</feature>
<evidence type="ECO:0000256" key="5">
    <source>
        <dbReference type="PROSITE-ProRule" id="PRU00043"/>
    </source>
</evidence>
<dbReference type="Proteomes" id="UP001369086">
    <property type="component" value="Unassembled WGS sequence"/>
</dbReference>
<keyword evidence="4 6" id="KW-0472">Membrane</keyword>
<dbReference type="PANTHER" id="PTHR24027">
    <property type="entry name" value="CADHERIN-23"/>
    <property type="match status" value="1"/>
</dbReference>
<evidence type="ECO:0000313" key="9">
    <source>
        <dbReference type="EMBL" id="KAK6471777.1"/>
    </source>
</evidence>
<evidence type="ECO:0000256" key="3">
    <source>
        <dbReference type="ARBA" id="ARBA00022837"/>
    </source>
</evidence>
<comment type="subcellular location">
    <subcellularLocation>
        <location evidence="1">Membrane</location>
    </subcellularLocation>
</comment>
<keyword evidence="3 5" id="KW-0106">Calcium</keyword>
<gene>
    <name evidence="9" type="ORF">HHUSO_G28725</name>
</gene>
<reference evidence="9 10" key="1">
    <citation type="submission" date="2021-05" db="EMBL/GenBank/DDBJ databases">
        <authorList>
            <person name="Zahm M."/>
            <person name="Klopp C."/>
            <person name="Cabau C."/>
            <person name="Kuhl H."/>
            <person name="Suciu R."/>
            <person name="Ciorpac M."/>
            <person name="Holostenco D."/>
            <person name="Gessner J."/>
            <person name="Wuertz S."/>
            <person name="Hohne C."/>
            <person name="Stock M."/>
            <person name="Gislard M."/>
            <person name="Lluch J."/>
            <person name="Milhes M."/>
            <person name="Lampietro C."/>
            <person name="Lopez Roques C."/>
            <person name="Donnadieu C."/>
            <person name="Du K."/>
            <person name="Schartl M."/>
            <person name="Guiguen Y."/>
        </authorList>
    </citation>
    <scope>NUCLEOTIDE SEQUENCE [LARGE SCALE GENOMIC DNA]</scope>
    <source>
        <strain evidence="9">Hh-F2</strain>
        <tissue evidence="9">Blood</tissue>
    </source>
</reference>
<feature type="signal peptide" evidence="7">
    <location>
        <begin position="1"/>
        <end position="20"/>
    </location>
</feature>
<dbReference type="PROSITE" id="PS50268">
    <property type="entry name" value="CADHERIN_2"/>
    <property type="match status" value="5"/>
</dbReference>
<dbReference type="PANTHER" id="PTHR24027:SF433">
    <property type="entry name" value="CADHERIN 27-RELATED"/>
    <property type="match status" value="1"/>
</dbReference>
<dbReference type="SUPFAM" id="SSF49313">
    <property type="entry name" value="Cadherin-like"/>
    <property type="match status" value="5"/>
</dbReference>
<evidence type="ECO:0000256" key="4">
    <source>
        <dbReference type="ARBA" id="ARBA00023136"/>
    </source>
</evidence>
<dbReference type="Gene3D" id="2.60.40.60">
    <property type="entry name" value="Cadherins"/>
    <property type="match status" value="5"/>
</dbReference>
<keyword evidence="6" id="KW-1133">Transmembrane helix</keyword>
<evidence type="ECO:0000256" key="2">
    <source>
        <dbReference type="ARBA" id="ARBA00022737"/>
    </source>
</evidence>
<comment type="caution">
    <text evidence="9">The sequence shown here is derived from an EMBL/GenBank/DDBJ whole genome shotgun (WGS) entry which is preliminary data.</text>
</comment>
<dbReference type="InterPro" id="IPR015919">
    <property type="entry name" value="Cadherin-like_sf"/>
</dbReference>
<keyword evidence="10" id="KW-1185">Reference proteome</keyword>
<dbReference type="InterPro" id="IPR002126">
    <property type="entry name" value="Cadherin-like_dom"/>
</dbReference>
<proteinExistence type="predicted"/>
<evidence type="ECO:0000259" key="8">
    <source>
        <dbReference type="PROSITE" id="PS50268"/>
    </source>
</evidence>
<dbReference type="CDD" id="cd11304">
    <property type="entry name" value="Cadherin_repeat"/>
    <property type="match status" value="4"/>
</dbReference>
<keyword evidence="6" id="KW-0812">Transmembrane</keyword>
<dbReference type="PRINTS" id="PR00205">
    <property type="entry name" value="CADHERIN"/>
</dbReference>
<feature type="domain" description="Cadherin" evidence="8">
    <location>
        <begin position="42"/>
        <end position="140"/>
    </location>
</feature>
<dbReference type="InterPro" id="IPR020894">
    <property type="entry name" value="Cadherin_CS"/>
</dbReference>
<dbReference type="Pfam" id="PF00028">
    <property type="entry name" value="Cadherin"/>
    <property type="match status" value="3"/>
</dbReference>
<evidence type="ECO:0000256" key="1">
    <source>
        <dbReference type="ARBA" id="ARBA00004370"/>
    </source>
</evidence>
<keyword evidence="2" id="KW-0677">Repeat</keyword>
<feature type="transmembrane region" description="Helical" evidence="6">
    <location>
        <begin position="597"/>
        <end position="621"/>
    </location>
</feature>